<dbReference type="AlphaFoldDB" id="A0A059IWH8"/>
<protein>
    <submittedName>
        <fullName evidence="2">Uncharacterized protein</fullName>
    </submittedName>
</protein>
<evidence type="ECO:0000256" key="1">
    <source>
        <dbReference type="SAM" id="MobiDB-lite"/>
    </source>
</evidence>
<dbReference type="OMA" id="NEYATQP"/>
<name>A0A059IWH8_TRIIM</name>
<evidence type="ECO:0000313" key="2">
    <source>
        <dbReference type="EMBL" id="KDB19975.1"/>
    </source>
</evidence>
<feature type="region of interest" description="Disordered" evidence="1">
    <location>
        <begin position="129"/>
        <end position="207"/>
    </location>
</feature>
<organism evidence="2 3">
    <name type="scientific">Trichophyton interdigitale (strain MR816)</name>
    <dbReference type="NCBI Taxonomy" id="1215338"/>
    <lineage>
        <taxon>Eukaryota</taxon>
        <taxon>Fungi</taxon>
        <taxon>Dikarya</taxon>
        <taxon>Ascomycota</taxon>
        <taxon>Pezizomycotina</taxon>
        <taxon>Eurotiomycetes</taxon>
        <taxon>Eurotiomycetidae</taxon>
        <taxon>Onygenales</taxon>
        <taxon>Arthrodermataceae</taxon>
        <taxon>Trichophyton</taxon>
    </lineage>
</organism>
<proteinExistence type="predicted"/>
<feature type="region of interest" description="Disordered" evidence="1">
    <location>
        <begin position="86"/>
        <end position="105"/>
    </location>
</feature>
<gene>
    <name evidence="2" type="ORF">H109_08063</name>
</gene>
<accession>A0A059IWH8</accession>
<feature type="compositionally biased region" description="Low complexity" evidence="1">
    <location>
        <begin position="187"/>
        <end position="200"/>
    </location>
</feature>
<dbReference type="EMBL" id="AOKY01000953">
    <property type="protein sequence ID" value="KDB19975.1"/>
    <property type="molecule type" value="Genomic_DNA"/>
</dbReference>
<feature type="region of interest" description="Disordered" evidence="1">
    <location>
        <begin position="1"/>
        <end position="74"/>
    </location>
</feature>
<reference evidence="2 3" key="1">
    <citation type="submission" date="2014-02" db="EMBL/GenBank/DDBJ databases">
        <title>The Genome Sequence of Trichophyton interdigitale MR816.</title>
        <authorList>
            <consortium name="The Broad Institute Genomics Platform"/>
            <person name="Cuomo C.A."/>
            <person name="White T.C."/>
            <person name="Graser Y."/>
            <person name="Martinez-Rossi N."/>
            <person name="Heitman J."/>
            <person name="Young S.K."/>
            <person name="Zeng Q."/>
            <person name="Gargeya S."/>
            <person name="Abouelleil A."/>
            <person name="Alvarado L."/>
            <person name="Chapman S.B."/>
            <person name="Gainer-Dewar J."/>
            <person name="Goldberg J."/>
            <person name="Griggs A."/>
            <person name="Gujja S."/>
            <person name="Hansen M."/>
            <person name="Howarth C."/>
            <person name="Imamovic A."/>
            <person name="Larimer J."/>
            <person name="Martinez D."/>
            <person name="Murphy C."/>
            <person name="Pearson M.D."/>
            <person name="Persinoti G."/>
            <person name="Poon T."/>
            <person name="Priest M."/>
            <person name="Roberts A.D."/>
            <person name="Saif S."/>
            <person name="Shea T.D."/>
            <person name="Sykes S.N."/>
            <person name="Wortman J."/>
            <person name="Nusbaum C."/>
            <person name="Birren B."/>
        </authorList>
    </citation>
    <scope>NUCLEOTIDE SEQUENCE [LARGE SCALE GENOMIC DNA]</scope>
    <source>
        <strain evidence="2 3">MR816</strain>
    </source>
</reference>
<feature type="compositionally biased region" description="Polar residues" evidence="1">
    <location>
        <begin position="24"/>
        <end position="39"/>
    </location>
</feature>
<dbReference type="Proteomes" id="UP000024533">
    <property type="component" value="Unassembled WGS sequence"/>
</dbReference>
<comment type="caution">
    <text evidence="2">The sequence shown here is derived from an EMBL/GenBank/DDBJ whole genome shotgun (WGS) entry which is preliminary data.</text>
</comment>
<dbReference type="STRING" id="1215338.A0A059IWH8"/>
<evidence type="ECO:0000313" key="3">
    <source>
        <dbReference type="Proteomes" id="UP000024533"/>
    </source>
</evidence>
<dbReference type="HOGENOM" id="CLU_1337217_0_0_1"/>
<dbReference type="OrthoDB" id="427960at2759"/>
<feature type="compositionally biased region" description="Low complexity" evidence="1">
    <location>
        <begin position="92"/>
        <end position="101"/>
    </location>
</feature>
<sequence>MSQPKGMSSRLLTMKFMQRAAASGASNNSTPAQSPSGSPSGRKRAEDISSPSSKRRKLAEDSPSEPSIALSNSSDIEAISAAIQAEDSKRSAAIARQAADAGETQWVLEYPPGALKSAAPRNSIGKIKDEENDIIETTYTGRKSYGGFKKKRQTETPEPSETPKKDSNAGSSAKKVNLSRAVKMGRISSGGISGNASNKGKNWKNRQ</sequence>
<keyword evidence="3" id="KW-1185">Reference proteome</keyword>